<comment type="subcellular location">
    <subcellularLocation>
        <location evidence="1">Membrane</location>
        <topology evidence="1">Multi-pass membrane protein</topology>
    </subcellularLocation>
</comment>
<dbReference type="AlphaFoldDB" id="A0A9P7KRC4"/>
<dbReference type="GO" id="GO:0015171">
    <property type="term" value="F:amino acid transmembrane transporter activity"/>
    <property type="evidence" value="ECO:0007669"/>
    <property type="project" value="TreeGrafter"/>
</dbReference>
<dbReference type="PIRSF" id="PIRSF006060">
    <property type="entry name" value="AA_transporter"/>
    <property type="match status" value="1"/>
</dbReference>
<keyword evidence="3 5" id="KW-1133">Transmembrane helix</keyword>
<evidence type="ECO:0000313" key="8">
    <source>
        <dbReference type="Proteomes" id="UP000782241"/>
    </source>
</evidence>
<keyword evidence="4 5" id="KW-0472">Membrane</keyword>
<gene>
    <name evidence="7" type="ORF">KAF25_000316</name>
</gene>
<reference evidence="7" key="1">
    <citation type="submission" date="2021-04" db="EMBL/GenBank/DDBJ databases">
        <title>Draft genome of Fusarium avenaceum strain F156N33, isolated from an atmospheric sample in Virginia.</title>
        <authorList>
            <person name="Yang S."/>
            <person name="Vinatzer B.A."/>
            <person name="Coleman J."/>
        </authorList>
    </citation>
    <scope>NUCLEOTIDE SEQUENCE</scope>
    <source>
        <strain evidence="7">F156N33</strain>
    </source>
</reference>
<proteinExistence type="predicted"/>
<feature type="transmembrane region" description="Helical" evidence="5">
    <location>
        <begin position="82"/>
        <end position="101"/>
    </location>
</feature>
<evidence type="ECO:0000256" key="1">
    <source>
        <dbReference type="ARBA" id="ARBA00004141"/>
    </source>
</evidence>
<feature type="transmembrane region" description="Helical" evidence="5">
    <location>
        <begin position="353"/>
        <end position="372"/>
    </location>
</feature>
<evidence type="ECO:0000256" key="2">
    <source>
        <dbReference type="ARBA" id="ARBA00022692"/>
    </source>
</evidence>
<evidence type="ECO:0000313" key="7">
    <source>
        <dbReference type="EMBL" id="KAG5659114.1"/>
    </source>
</evidence>
<feature type="transmembrane region" description="Helical" evidence="5">
    <location>
        <begin position="223"/>
        <end position="241"/>
    </location>
</feature>
<dbReference type="Gene3D" id="1.20.1740.10">
    <property type="entry name" value="Amino acid/polyamine transporter I"/>
    <property type="match status" value="1"/>
</dbReference>
<feature type="transmembrane region" description="Helical" evidence="5">
    <location>
        <begin position="509"/>
        <end position="530"/>
    </location>
</feature>
<dbReference type="PANTHER" id="PTHR43341:SF4">
    <property type="entry name" value="ARGININE PERMEASE CAN1-RELATED"/>
    <property type="match status" value="1"/>
</dbReference>
<name>A0A9P7KRC4_9HYPO</name>
<feature type="transmembrane region" description="Helical" evidence="5">
    <location>
        <begin position="428"/>
        <end position="451"/>
    </location>
</feature>
<evidence type="ECO:0000256" key="4">
    <source>
        <dbReference type="ARBA" id="ARBA00023136"/>
    </source>
</evidence>
<feature type="transmembrane region" description="Helical" evidence="5">
    <location>
        <begin position="401"/>
        <end position="422"/>
    </location>
</feature>
<dbReference type="EMBL" id="JAGPUO010000012">
    <property type="protein sequence ID" value="KAG5659114.1"/>
    <property type="molecule type" value="Genomic_DNA"/>
</dbReference>
<feature type="transmembrane region" description="Helical" evidence="5">
    <location>
        <begin position="261"/>
        <end position="282"/>
    </location>
</feature>
<dbReference type="Proteomes" id="UP000782241">
    <property type="component" value="Unassembled WGS sequence"/>
</dbReference>
<dbReference type="InterPro" id="IPR050524">
    <property type="entry name" value="APC_YAT"/>
</dbReference>
<feature type="transmembrane region" description="Helical" evidence="5">
    <location>
        <begin position="303"/>
        <end position="322"/>
    </location>
</feature>
<dbReference type="InterPro" id="IPR004841">
    <property type="entry name" value="AA-permease/SLC12A_dom"/>
</dbReference>
<organism evidence="7 8">
    <name type="scientific">Fusarium avenaceum</name>
    <dbReference type="NCBI Taxonomy" id="40199"/>
    <lineage>
        <taxon>Eukaryota</taxon>
        <taxon>Fungi</taxon>
        <taxon>Dikarya</taxon>
        <taxon>Ascomycota</taxon>
        <taxon>Pezizomycotina</taxon>
        <taxon>Sordariomycetes</taxon>
        <taxon>Hypocreomycetidae</taxon>
        <taxon>Hypocreales</taxon>
        <taxon>Nectriaceae</taxon>
        <taxon>Fusarium</taxon>
        <taxon>Fusarium tricinctum species complex</taxon>
    </lineage>
</organism>
<dbReference type="GO" id="GO:0016020">
    <property type="term" value="C:membrane"/>
    <property type="evidence" value="ECO:0007669"/>
    <property type="project" value="UniProtKB-SubCell"/>
</dbReference>
<feature type="transmembrane region" description="Helical" evidence="5">
    <location>
        <begin position="480"/>
        <end position="497"/>
    </location>
</feature>
<keyword evidence="8" id="KW-1185">Reference proteome</keyword>
<protein>
    <recommendedName>
        <fullName evidence="6">Amino acid permease/ SLC12A domain-containing protein</fullName>
    </recommendedName>
</protein>
<dbReference type="Pfam" id="PF00324">
    <property type="entry name" value="AA_permease"/>
    <property type="match status" value="1"/>
</dbReference>
<feature type="transmembrane region" description="Helical" evidence="5">
    <location>
        <begin position="161"/>
        <end position="183"/>
    </location>
</feature>
<evidence type="ECO:0000259" key="6">
    <source>
        <dbReference type="Pfam" id="PF00324"/>
    </source>
</evidence>
<dbReference type="PANTHER" id="PTHR43341">
    <property type="entry name" value="AMINO ACID PERMEASE"/>
    <property type="match status" value="1"/>
</dbReference>
<evidence type="ECO:0000256" key="5">
    <source>
        <dbReference type="SAM" id="Phobius"/>
    </source>
</evidence>
<accession>A0A9P7KRC4</accession>
<sequence>MLTILTKRIAYSFLIRIELIVLFSTNPARSMSHHDVFRVSGPIKVDEEKQHSSGASRGSMDATENIVTNDLHRTLTPRQVHIISLGSSVGSGLFIATGKALANGGPGTMFIAYLIVCSGVWANLQTLGEMTIAFPVSGNYIDYAGRWVDPALAFGAGFAEWLGWTAVFAAEAQFFVVLVDYWAKGTVPHAALISIFLVVCLIVFLLPNNAFAWLQCFGSMVKIVLFVFVVIFSIVLFAGAGPTPTHEWGSSWKDGMAFQNGFGGFASCALLAIWAVGDQVFIGVMVGESESPRYSMGHASTLVPLRVGVMYMTCVVLIGLLISSDNPDLLGASGSAASPFVIAAKGIKGVPDLINVCVIIGLTAIALESIYLPSRILRTMACQGLIPQIFGKCDERGRPRWALAFTSVIAVILSYLSLSAGGTEALNWFISITSASFFSNWAIIAFTSFFFHRALKAQGDDIFSQKYAWKSSGWPSSPTHLMLVCLLLLISLFYSAIKPLNGTGFTAYNFFQNMIGLLMIVIFTVAYKLIMRTKWQSPKTADLQTGRNKLRPDEIEFLDGYYSAPWWRRLGTYVSLY</sequence>
<keyword evidence="2 5" id="KW-0812">Transmembrane</keyword>
<feature type="domain" description="Amino acid permease/ SLC12A" evidence="6">
    <location>
        <begin position="80"/>
        <end position="534"/>
    </location>
</feature>
<feature type="transmembrane region" description="Helical" evidence="5">
    <location>
        <begin position="107"/>
        <end position="124"/>
    </location>
</feature>
<comment type="caution">
    <text evidence="7">The sequence shown here is derived from an EMBL/GenBank/DDBJ whole genome shotgun (WGS) entry which is preliminary data.</text>
</comment>
<evidence type="ECO:0000256" key="3">
    <source>
        <dbReference type="ARBA" id="ARBA00022989"/>
    </source>
</evidence>
<feature type="transmembrane region" description="Helical" evidence="5">
    <location>
        <begin position="189"/>
        <end position="211"/>
    </location>
</feature>